<dbReference type="Proteomes" id="UP000621492">
    <property type="component" value="Unassembled WGS sequence"/>
</dbReference>
<protein>
    <submittedName>
        <fullName evidence="7">3-hydroxybutyryl-CoA dehydrogenase</fullName>
    </submittedName>
</protein>
<keyword evidence="8" id="KW-1185">Reference proteome</keyword>
<evidence type="ECO:0000259" key="5">
    <source>
        <dbReference type="Pfam" id="PF00725"/>
    </source>
</evidence>
<feature type="domain" description="3-hydroxyacyl-CoA dehydrogenase C-terminal" evidence="5">
    <location>
        <begin position="186"/>
        <end position="281"/>
    </location>
</feature>
<dbReference type="EMBL" id="BMJD01000037">
    <property type="protein sequence ID" value="GGB54504.1"/>
    <property type="molecule type" value="Genomic_DNA"/>
</dbReference>
<dbReference type="SUPFAM" id="SSF51735">
    <property type="entry name" value="NAD(P)-binding Rossmann-fold domains"/>
    <property type="match status" value="1"/>
</dbReference>
<name>A0A9W5U066_9BACI</name>
<dbReference type="GO" id="GO:0006631">
    <property type="term" value="P:fatty acid metabolic process"/>
    <property type="evidence" value="ECO:0007669"/>
    <property type="project" value="InterPro"/>
</dbReference>
<dbReference type="AlphaFoldDB" id="A0A9W5U066"/>
<dbReference type="Gene3D" id="1.10.1040.10">
    <property type="entry name" value="N-(1-d-carboxylethyl)-l-norvaline Dehydrogenase, domain 2"/>
    <property type="match status" value="1"/>
</dbReference>
<evidence type="ECO:0000256" key="4">
    <source>
        <dbReference type="PIRSR" id="PIRSR000105-1"/>
    </source>
</evidence>
<gene>
    <name evidence="7" type="primary">hbd</name>
    <name evidence="7" type="ORF">GCM10011409_35140</name>
</gene>
<dbReference type="InterPro" id="IPR008927">
    <property type="entry name" value="6-PGluconate_DH-like_C_sf"/>
</dbReference>
<accession>A0A9W5U066</accession>
<dbReference type="PANTHER" id="PTHR48075">
    <property type="entry name" value="3-HYDROXYACYL-COA DEHYDROGENASE FAMILY PROTEIN"/>
    <property type="match status" value="1"/>
</dbReference>
<comment type="similarity">
    <text evidence="2">Belongs to the 3-hydroxyacyl-CoA dehydrogenase family.</text>
</comment>
<comment type="pathway">
    <text evidence="1">Lipid metabolism; butanoate metabolism.</text>
</comment>
<dbReference type="InterPro" id="IPR022694">
    <property type="entry name" value="3-OHacyl-CoA_DH"/>
</dbReference>
<evidence type="ECO:0000256" key="1">
    <source>
        <dbReference type="ARBA" id="ARBA00005086"/>
    </source>
</evidence>
<dbReference type="Pfam" id="PF02737">
    <property type="entry name" value="3HCDH_N"/>
    <property type="match status" value="1"/>
</dbReference>
<dbReference type="RefSeq" id="WP_188725582.1">
    <property type="nucleotide sequence ID" value="NZ_BMJD01000037.1"/>
</dbReference>
<dbReference type="FunFam" id="3.40.50.720:FF:000009">
    <property type="entry name" value="Fatty oxidation complex, alpha subunit"/>
    <property type="match status" value="1"/>
</dbReference>
<dbReference type="InterPro" id="IPR006180">
    <property type="entry name" value="3-OHacyl-CoA_DH_CS"/>
</dbReference>
<dbReference type="GO" id="GO:0070403">
    <property type="term" value="F:NAD+ binding"/>
    <property type="evidence" value="ECO:0007669"/>
    <property type="project" value="InterPro"/>
</dbReference>
<feature type="domain" description="3-hydroxyacyl-CoA dehydrogenase NAD binding" evidence="6">
    <location>
        <begin position="5"/>
        <end position="183"/>
    </location>
</feature>
<dbReference type="SUPFAM" id="SSF48179">
    <property type="entry name" value="6-phosphogluconate dehydrogenase C-terminal domain-like"/>
    <property type="match status" value="1"/>
</dbReference>
<reference evidence="7" key="2">
    <citation type="submission" date="2020-09" db="EMBL/GenBank/DDBJ databases">
        <authorList>
            <person name="Sun Q."/>
            <person name="Zhou Y."/>
        </authorList>
    </citation>
    <scope>NUCLEOTIDE SEQUENCE</scope>
    <source>
        <strain evidence="7">CGMCC 1.15454</strain>
    </source>
</reference>
<proteinExistence type="inferred from homology"/>
<evidence type="ECO:0000313" key="7">
    <source>
        <dbReference type="EMBL" id="GGB54504.1"/>
    </source>
</evidence>
<keyword evidence="3" id="KW-0560">Oxidoreductase</keyword>
<evidence type="ECO:0000256" key="2">
    <source>
        <dbReference type="ARBA" id="ARBA00009463"/>
    </source>
</evidence>
<dbReference type="PIRSF" id="PIRSF000105">
    <property type="entry name" value="HCDH"/>
    <property type="match status" value="1"/>
</dbReference>
<comment type="caution">
    <text evidence="7">The sequence shown here is derived from an EMBL/GenBank/DDBJ whole genome shotgun (WGS) entry which is preliminary data.</text>
</comment>
<dbReference type="PROSITE" id="PS00067">
    <property type="entry name" value="3HCDH"/>
    <property type="match status" value="1"/>
</dbReference>
<dbReference type="InterPro" id="IPR006108">
    <property type="entry name" value="3HC_DH_C"/>
</dbReference>
<dbReference type="PANTHER" id="PTHR48075:SF5">
    <property type="entry name" value="3-HYDROXYBUTYRYL-COA DEHYDROGENASE"/>
    <property type="match status" value="1"/>
</dbReference>
<dbReference type="GO" id="GO:0016616">
    <property type="term" value="F:oxidoreductase activity, acting on the CH-OH group of donors, NAD or NADP as acceptor"/>
    <property type="evidence" value="ECO:0007669"/>
    <property type="project" value="InterPro"/>
</dbReference>
<dbReference type="InterPro" id="IPR036291">
    <property type="entry name" value="NAD(P)-bd_dom_sf"/>
</dbReference>
<dbReference type="Gene3D" id="3.40.50.720">
    <property type="entry name" value="NAD(P)-binding Rossmann-like Domain"/>
    <property type="match status" value="1"/>
</dbReference>
<sequence length="294" mass="32235">MLVEKVAVVGGGLMGAGIAQNAAESGKNVTLIEVNQSKVNEALQNIEMQLELKVNKEKITGEEKEQTLKNICVKTGIEHIRGAELVIEAVPEDLEIKKSVFTQFNQYADEHAILASNTSGLSIAAIGSATQRPEKVIGFHYFYPVPVMKLVEVTPSIITNDSTIGAMFDFAHSIGKKPVRCKDYPGFLVNRLLVPMVNEAVYCVMEGAEPKDIDEAMKLGANHRMGPLTLADFVGLDVLLATMEGLYHGFQDSKYRPCPLLKKIVESGNYGVKTGKGFYYYDELGKQLQQAVHI</sequence>
<dbReference type="Pfam" id="PF00725">
    <property type="entry name" value="3HCDH"/>
    <property type="match status" value="1"/>
</dbReference>
<dbReference type="InterPro" id="IPR006176">
    <property type="entry name" value="3-OHacyl-CoA_DH_NAD-bd"/>
</dbReference>
<organism evidence="7 8">
    <name type="scientific">Lentibacillus populi</name>
    <dbReference type="NCBI Taxonomy" id="1827502"/>
    <lineage>
        <taxon>Bacteria</taxon>
        <taxon>Bacillati</taxon>
        <taxon>Bacillota</taxon>
        <taxon>Bacilli</taxon>
        <taxon>Bacillales</taxon>
        <taxon>Bacillaceae</taxon>
        <taxon>Lentibacillus</taxon>
    </lineage>
</organism>
<evidence type="ECO:0000256" key="3">
    <source>
        <dbReference type="ARBA" id="ARBA00023002"/>
    </source>
</evidence>
<reference evidence="7" key="1">
    <citation type="journal article" date="2014" name="Int. J. Syst. Evol. Microbiol.">
        <title>Complete genome sequence of Corynebacterium casei LMG S-19264T (=DSM 44701T), isolated from a smear-ripened cheese.</title>
        <authorList>
            <consortium name="US DOE Joint Genome Institute (JGI-PGF)"/>
            <person name="Walter F."/>
            <person name="Albersmeier A."/>
            <person name="Kalinowski J."/>
            <person name="Ruckert C."/>
        </authorList>
    </citation>
    <scope>NUCLEOTIDE SEQUENCE</scope>
    <source>
        <strain evidence="7">CGMCC 1.15454</strain>
    </source>
</reference>
<evidence type="ECO:0000259" key="6">
    <source>
        <dbReference type="Pfam" id="PF02737"/>
    </source>
</evidence>
<feature type="site" description="Important for catalytic activity" evidence="4">
    <location>
        <position position="140"/>
    </location>
</feature>
<evidence type="ECO:0000313" key="8">
    <source>
        <dbReference type="Proteomes" id="UP000621492"/>
    </source>
</evidence>
<dbReference type="InterPro" id="IPR013328">
    <property type="entry name" value="6PGD_dom2"/>
</dbReference>